<protein>
    <recommendedName>
        <fullName evidence="4">2-dehydropantoate 2-reductase</fullName>
        <ecNumber evidence="4">1.1.1.169</ecNumber>
    </recommendedName>
    <alternativeName>
        <fullName evidence="4">Ketopantoate reductase</fullName>
    </alternativeName>
</protein>
<comment type="similarity">
    <text evidence="1 4">Belongs to the ketopantoate reductase family.</text>
</comment>
<dbReference type="InterPro" id="IPR008927">
    <property type="entry name" value="6-PGluconate_DH-like_C_sf"/>
</dbReference>
<evidence type="ECO:0000313" key="8">
    <source>
        <dbReference type="Proteomes" id="UP001519308"/>
    </source>
</evidence>
<dbReference type="EC" id="1.1.1.169" evidence="4"/>
<dbReference type="InterPro" id="IPR013752">
    <property type="entry name" value="KPA_reductase"/>
</dbReference>
<dbReference type="InterPro" id="IPR013332">
    <property type="entry name" value="KPR_N"/>
</dbReference>
<dbReference type="Pfam" id="PF08546">
    <property type="entry name" value="ApbA_C"/>
    <property type="match status" value="1"/>
</dbReference>
<comment type="caution">
    <text evidence="7">The sequence shown here is derived from an EMBL/GenBank/DDBJ whole genome shotgun (WGS) entry which is preliminary data.</text>
</comment>
<evidence type="ECO:0000259" key="6">
    <source>
        <dbReference type="Pfam" id="PF08546"/>
    </source>
</evidence>
<dbReference type="InterPro" id="IPR051402">
    <property type="entry name" value="KPR-Related"/>
</dbReference>
<keyword evidence="4" id="KW-0566">Pantothenate biosynthesis</keyword>
<proteinExistence type="inferred from homology"/>
<name>A0ABS4K522_9CLOT</name>
<evidence type="ECO:0000259" key="5">
    <source>
        <dbReference type="Pfam" id="PF02558"/>
    </source>
</evidence>
<feature type="domain" description="Ketopantoate reductase C-terminal" evidence="6">
    <location>
        <begin position="193"/>
        <end position="310"/>
    </location>
</feature>
<dbReference type="PANTHER" id="PTHR21708:SF26">
    <property type="entry name" value="2-DEHYDROPANTOATE 2-REDUCTASE"/>
    <property type="match status" value="1"/>
</dbReference>
<comment type="pathway">
    <text evidence="4">Cofactor biosynthesis; (R)-pantothenate biosynthesis; (R)-pantoate from 3-methyl-2-oxobutanoate: step 2/2.</text>
</comment>
<organism evidence="7 8">
    <name type="scientific">Clostridium punense</name>
    <dbReference type="NCBI Taxonomy" id="1054297"/>
    <lineage>
        <taxon>Bacteria</taxon>
        <taxon>Bacillati</taxon>
        <taxon>Bacillota</taxon>
        <taxon>Clostridia</taxon>
        <taxon>Eubacteriales</taxon>
        <taxon>Clostridiaceae</taxon>
        <taxon>Clostridium</taxon>
    </lineage>
</organism>
<evidence type="ECO:0000256" key="2">
    <source>
        <dbReference type="ARBA" id="ARBA00022857"/>
    </source>
</evidence>
<keyword evidence="2 4" id="KW-0521">NADP</keyword>
<accession>A0ABS4K522</accession>
<dbReference type="InterPro" id="IPR003710">
    <property type="entry name" value="ApbA"/>
</dbReference>
<dbReference type="EMBL" id="JAGGLL010000020">
    <property type="protein sequence ID" value="MBP2022882.1"/>
    <property type="molecule type" value="Genomic_DNA"/>
</dbReference>
<dbReference type="PANTHER" id="PTHR21708">
    <property type="entry name" value="PROBABLE 2-DEHYDROPANTOATE 2-REDUCTASE"/>
    <property type="match status" value="1"/>
</dbReference>
<dbReference type="RefSeq" id="WP_021285337.1">
    <property type="nucleotide sequence ID" value="NZ_JAGGLL010000020.1"/>
</dbReference>
<dbReference type="SUPFAM" id="SSF51735">
    <property type="entry name" value="NAD(P)-binding Rossmann-fold domains"/>
    <property type="match status" value="1"/>
</dbReference>
<keyword evidence="8" id="KW-1185">Reference proteome</keyword>
<reference evidence="7 8" key="1">
    <citation type="submission" date="2021-03" db="EMBL/GenBank/DDBJ databases">
        <title>Genomic Encyclopedia of Type Strains, Phase IV (KMG-IV): sequencing the most valuable type-strain genomes for metagenomic binning, comparative biology and taxonomic classification.</title>
        <authorList>
            <person name="Goeker M."/>
        </authorList>
    </citation>
    <scope>NUCLEOTIDE SEQUENCE [LARGE SCALE GENOMIC DNA]</scope>
    <source>
        <strain evidence="7 8">DSM 28650</strain>
    </source>
</reference>
<evidence type="ECO:0000256" key="1">
    <source>
        <dbReference type="ARBA" id="ARBA00007870"/>
    </source>
</evidence>
<comment type="function">
    <text evidence="4">Catalyzes the NADPH-dependent reduction of ketopantoate into pantoic acid.</text>
</comment>
<evidence type="ECO:0000313" key="7">
    <source>
        <dbReference type="EMBL" id="MBP2022882.1"/>
    </source>
</evidence>
<feature type="domain" description="Ketopantoate reductase N-terminal" evidence="5">
    <location>
        <begin position="8"/>
        <end position="160"/>
    </location>
</feature>
<comment type="catalytic activity">
    <reaction evidence="4">
        <text>(R)-pantoate + NADP(+) = 2-dehydropantoate + NADPH + H(+)</text>
        <dbReference type="Rhea" id="RHEA:16233"/>
        <dbReference type="ChEBI" id="CHEBI:11561"/>
        <dbReference type="ChEBI" id="CHEBI:15378"/>
        <dbReference type="ChEBI" id="CHEBI:15980"/>
        <dbReference type="ChEBI" id="CHEBI:57783"/>
        <dbReference type="ChEBI" id="CHEBI:58349"/>
        <dbReference type="EC" id="1.1.1.169"/>
    </reaction>
</comment>
<dbReference type="Proteomes" id="UP001519308">
    <property type="component" value="Unassembled WGS sequence"/>
</dbReference>
<dbReference type="Gene3D" id="3.40.50.720">
    <property type="entry name" value="NAD(P)-binding Rossmann-like Domain"/>
    <property type="match status" value="1"/>
</dbReference>
<dbReference type="GO" id="GO:0008677">
    <property type="term" value="F:2-dehydropantoate 2-reductase activity"/>
    <property type="evidence" value="ECO:0007669"/>
    <property type="project" value="UniProtKB-EC"/>
</dbReference>
<keyword evidence="3 4" id="KW-0560">Oxidoreductase</keyword>
<dbReference type="Gene3D" id="1.10.1040.10">
    <property type="entry name" value="N-(1-d-carboxylethyl)-l-norvaline Dehydrogenase, domain 2"/>
    <property type="match status" value="1"/>
</dbReference>
<evidence type="ECO:0000256" key="4">
    <source>
        <dbReference type="RuleBase" id="RU362068"/>
    </source>
</evidence>
<dbReference type="SUPFAM" id="SSF48179">
    <property type="entry name" value="6-phosphogluconate dehydrogenase C-terminal domain-like"/>
    <property type="match status" value="1"/>
</dbReference>
<gene>
    <name evidence="7" type="ORF">J2Z44_002707</name>
</gene>
<evidence type="ECO:0000256" key="3">
    <source>
        <dbReference type="ARBA" id="ARBA00023002"/>
    </source>
</evidence>
<sequence length="310" mass="34464">MEKVTKKVCIYGLGGVGGYLGGILSHSTNQCKNQSHEVYFIARGKHLDTIKESGLKLMTPSKGDLVCRPVAAVESANELPVMDYIFLCVKGYDLEEAIEEINKIVDDKTVIIAPLNGVDIYERIRAKLKTGIILPSCIFISSSIKEPGVVLHKGGTTMLVLGRDPQKVDYEPKELHNMLSVAEIPFTWMEDALPTIWEKYIMFAPFALVTTHLDMTFGQVMEDIKAKELIKGIMEEVVSLAKAKGIPVKPSIIETYLNNASFYPYETKTSYQRDIESGKRKNEGHLIGGTIIRLGKECGISTNITESIYR</sequence>
<dbReference type="InterPro" id="IPR036291">
    <property type="entry name" value="NAD(P)-bd_dom_sf"/>
</dbReference>
<dbReference type="Pfam" id="PF02558">
    <property type="entry name" value="ApbA"/>
    <property type="match status" value="1"/>
</dbReference>
<dbReference type="InterPro" id="IPR013328">
    <property type="entry name" value="6PGD_dom2"/>
</dbReference>
<dbReference type="NCBIfam" id="TIGR00745">
    <property type="entry name" value="apbA_panE"/>
    <property type="match status" value="1"/>
</dbReference>